<accession>A0A096AYQ5</accession>
<keyword evidence="2" id="KW-1185">Reference proteome</keyword>
<protein>
    <recommendedName>
        <fullName evidence="3">Nucleic acid-binding protein</fullName>
    </recommendedName>
</protein>
<evidence type="ECO:0000313" key="2">
    <source>
        <dbReference type="Proteomes" id="UP000029614"/>
    </source>
</evidence>
<dbReference type="RefSeq" id="WP_019035974.1">
    <property type="nucleotide sequence ID" value="NZ_JRNU01000022.1"/>
</dbReference>
<name>A0A096AYQ5_9BACT</name>
<dbReference type="InterPro" id="IPR003772">
    <property type="entry name" value="YceD"/>
</dbReference>
<dbReference type="AlphaFoldDB" id="A0A096AYQ5"/>
<dbReference type="Pfam" id="PF02620">
    <property type="entry name" value="YceD"/>
    <property type="match status" value="1"/>
</dbReference>
<proteinExistence type="predicted"/>
<sequence>MDLRDLKINLKALKDGLTKLSFDLDDTYFASFEADEVRGGCVHVDIDITRVKEDFFSIEVHEKGNVVISCDICLDSMNQSIEVKEHLDITFGDKTSEEDSLIVVNDKNGIFDFTWILYELLVLDIPIRHVHAKGECNPVMVKKLEEYSSVCNDKKTDRSIDPRWESLLKLKK</sequence>
<comment type="caution">
    <text evidence="1">The sequence shown here is derived from an EMBL/GenBank/DDBJ whole genome shotgun (WGS) entry which is preliminary data.</text>
</comment>
<evidence type="ECO:0000313" key="1">
    <source>
        <dbReference type="EMBL" id="KGF51826.1"/>
    </source>
</evidence>
<dbReference type="OrthoDB" id="1524821at2"/>
<dbReference type="Proteomes" id="UP000029614">
    <property type="component" value="Unassembled WGS sequence"/>
</dbReference>
<reference evidence="1 2" key="1">
    <citation type="submission" date="2014-07" db="EMBL/GenBank/DDBJ databases">
        <authorList>
            <person name="McCorrison J."/>
            <person name="Sanka R."/>
            <person name="Torralba M."/>
            <person name="Gillis M."/>
            <person name="Haft D.H."/>
            <person name="Methe B."/>
            <person name="Sutton G."/>
            <person name="Nelson K.E."/>
        </authorList>
    </citation>
    <scope>NUCLEOTIDE SEQUENCE [LARGE SCALE GENOMIC DNA]</scope>
    <source>
        <strain evidence="1 2">DNF00058</strain>
    </source>
</reference>
<gene>
    <name evidence="1" type="ORF">HMPREF9302_05935</name>
</gene>
<evidence type="ECO:0008006" key="3">
    <source>
        <dbReference type="Google" id="ProtNLM"/>
    </source>
</evidence>
<dbReference type="EMBL" id="JRNU01000022">
    <property type="protein sequence ID" value="KGF51826.1"/>
    <property type="molecule type" value="Genomic_DNA"/>
</dbReference>
<organism evidence="1 2">
    <name type="scientific">Prevotella amnii DNF00058</name>
    <dbReference type="NCBI Taxonomy" id="1401066"/>
    <lineage>
        <taxon>Bacteria</taxon>
        <taxon>Pseudomonadati</taxon>
        <taxon>Bacteroidota</taxon>
        <taxon>Bacteroidia</taxon>
        <taxon>Bacteroidales</taxon>
        <taxon>Prevotellaceae</taxon>
        <taxon>Prevotella</taxon>
    </lineage>
</organism>